<evidence type="ECO:0000313" key="5">
    <source>
        <dbReference type="EMBL" id="CDJ67177.1"/>
    </source>
</evidence>
<evidence type="ECO:0000256" key="2">
    <source>
        <dbReference type="SAM" id="MobiDB-lite"/>
    </source>
</evidence>
<dbReference type="Pfam" id="PF00248">
    <property type="entry name" value="Aldo_ket_red"/>
    <property type="match status" value="1"/>
</dbReference>
<reference evidence="5" key="1">
    <citation type="submission" date="2013-10" db="EMBL/GenBank/DDBJ databases">
        <title>Genomic analysis of the causative agents of coccidiosis in chickens.</title>
        <authorList>
            <person name="Reid A.J."/>
            <person name="Blake D."/>
            <person name="Billington K."/>
            <person name="Browne H."/>
            <person name="Dunn M."/>
            <person name="Hung S."/>
            <person name="Kawahara F."/>
            <person name="Miranda-Saavedra D."/>
            <person name="Mourier T."/>
            <person name="Nagra H."/>
            <person name="Otto T.D."/>
            <person name="Rawlings N."/>
            <person name="Sanchez A."/>
            <person name="Sanders M."/>
            <person name="Subramaniam C."/>
            <person name="Tay Y."/>
            <person name="Dear P."/>
            <person name="Doerig C."/>
            <person name="Gruber A."/>
            <person name="Parkinson J."/>
            <person name="Shirley M."/>
            <person name="Wan K.L."/>
            <person name="Berriman M."/>
            <person name="Tomley F."/>
            <person name="Pain A."/>
        </authorList>
    </citation>
    <scope>NUCLEOTIDE SEQUENCE [LARGE SCALE GENOMIC DNA]</scope>
    <source>
        <strain evidence="5">Houghton</strain>
    </source>
</reference>
<dbReference type="VEuPathDB" id="ToxoDB:ENH_00031910"/>
<dbReference type="PANTHER" id="PTHR43364:SF4">
    <property type="entry name" value="NAD(P)-LINKED OXIDOREDUCTASE SUPERFAMILY PROTEIN"/>
    <property type="match status" value="1"/>
</dbReference>
<dbReference type="InterPro" id="IPR036812">
    <property type="entry name" value="NAD(P)_OxRdtase_dom_sf"/>
</dbReference>
<organism evidence="5 6">
    <name type="scientific">Eimeria necatrix</name>
    <dbReference type="NCBI Taxonomy" id="51315"/>
    <lineage>
        <taxon>Eukaryota</taxon>
        <taxon>Sar</taxon>
        <taxon>Alveolata</taxon>
        <taxon>Apicomplexa</taxon>
        <taxon>Conoidasida</taxon>
        <taxon>Coccidia</taxon>
        <taxon>Eucoccidiorida</taxon>
        <taxon>Eimeriorina</taxon>
        <taxon>Eimeriidae</taxon>
        <taxon>Eimeria</taxon>
    </lineage>
</organism>
<dbReference type="InterPro" id="IPR023210">
    <property type="entry name" value="NADP_OxRdtase_dom"/>
</dbReference>
<dbReference type="GO" id="GO:0016491">
    <property type="term" value="F:oxidoreductase activity"/>
    <property type="evidence" value="ECO:0007669"/>
    <property type="project" value="UniProtKB-KW"/>
</dbReference>
<sequence>MPEMEIPRLSKGWRPFFFIVYGVYSLGFLQSFPFLAAMRMLSHSQGPLCRSLSQIYPTDCHRGSQWFPLLLPGEAHWGGLRKLASSEVRSSSPFLGIPEHWLIGRSSRLYGPSAFTQLRVGGSMSMPRHSRLAAARKGQGPLDPRRSIGKVPKRAIDKASSYPCSGAESQNNAALALRVAALRKVKEAEEAKNAFPVALRLPHPELVAGVTYRRLGSPLAQQIGRQEQRQKSGPKEQHEQQPVQQDGPLVSSLCVGTSLIGGNMMQGDEEAFKMLCTAYEDYGINFYDVGELDPLPYGPQHCGSGHRVVLRRFFRKYRGLGGGRSGTSISASPDKAAASSATAATFPATAAATEGHLRAEAQQLCVSVRLLSGSLGAFDYERLALERKRKEAVGCAAAHEAAEAGASASEIAAAAAAAVKAASLTVGRETEGSIRWARPMGWWAREPYGTQQLTARDLEAAVDNMLNKLGIDCIDILQLSDPNRYVPRQELGEDTYCWGLERPDAVPIEEQLEMLSGLIQKGKVRYIGVSNETAFGIFKWVQAAEEMSLPRIVSSQHLYNIMHRNELETSGIPEMALRLGVPVLAYGALAGGILTGKYLDPERFHSKGPDVRQGQDELESGIGTYRYRQPEDFGYLSYGPSTGRANLWPSTYHTHRSVWAQWLMGELVKAGREYGLTAAQLALCWVYSRPFVASTVIVPRTLGQLRESVRTQNYAVHNSLSQHLHELYMHYSAPTMGGPQLLSHLPDPECKAQPPLSQSDFMKWGKQPIWSGGTYWDNWPQPVLAEKLEYYDRLDLAREVKAAAGALDDPSDEGVINVRLWRERLDEGLPGEYFAVKEQKLFGWDQHTVDGDMLREMTPSEKQEQHHFDWHLCWKGGKVQRVRTTDSMKAFYGNWKATSEVIHDNFKAFKDLTLHREQLGDLVPELWNRWDYDLIAKRCYEKHGIDIYEPKASPRWGQCAGSDLAKRGLICHSDATLWDNLEVGETSNTRAHHERLAHTRPFWYFEHGGYPNKPLSQQTGSDTYPE</sequence>
<dbReference type="PANTHER" id="PTHR43364">
    <property type="entry name" value="NADH-SPECIFIC METHYLGLYOXAL REDUCTASE-RELATED"/>
    <property type="match status" value="1"/>
</dbReference>
<reference evidence="5" key="2">
    <citation type="submission" date="2013-10" db="EMBL/GenBank/DDBJ databases">
        <authorList>
            <person name="Aslett M."/>
        </authorList>
    </citation>
    <scope>NUCLEOTIDE SEQUENCE [LARGE SCALE GENOMIC DNA]</scope>
    <source>
        <strain evidence="5">Houghton</strain>
    </source>
</reference>
<accession>U6MSJ7</accession>
<keyword evidence="1" id="KW-0560">Oxidoreductase</keyword>
<dbReference type="Gene3D" id="3.20.20.100">
    <property type="entry name" value="NADP-dependent oxidoreductase domain"/>
    <property type="match status" value="1"/>
</dbReference>
<keyword evidence="3" id="KW-0812">Transmembrane</keyword>
<feature type="region of interest" description="Disordered" evidence="2">
    <location>
        <begin position="135"/>
        <end position="154"/>
    </location>
</feature>
<keyword evidence="3" id="KW-1133">Transmembrane helix</keyword>
<dbReference type="Proteomes" id="UP000030754">
    <property type="component" value="Unassembled WGS sequence"/>
</dbReference>
<evidence type="ECO:0000256" key="3">
    <source>
        <dbReference type="SAM" id="Phobius"/>
    </source>
</evidence>
<dbReference type="InterPro" id="IPR050523">
    <property type="entry name" value="AKR_Detox_Biosynth"/>
</dbReference>
<gene>
    <name evidence="5" type="ORF">ENH_00031910</name>
</gene>
<evidence type="ECO:0000256" key="1">
    <source>
        <dbReference type="ARBA" id="ARBA00023002"/>
    </source>
</evidence>
<dbReference type="RefSeq" id="XP_013435644.1">
    <property type="nucleotide sequence ID" value="XM_013580190.1"/>
</dbReference>
<proteinExistence type="predicted"/>
<evidence type="ECO:0000313" key="6">
    <source>
        <dbReference type="Proteomes" id="UP000030754"/>
    </source>
</evidence>
<keyword evidence="3" id="KW-0472">Membrane</keyword>
<keyword evidence="6" id="KW-1185">Reference proteome</keyword>
<feature type="transmembrane region" description="Helical" evidence="3">
    <location>
        <begin position="16"/>
        <end position="41"/>
    </location>
</feature>
<evidence type="ECO:0000259" key="4">
    <source>
        <dbReference type="Pfam" id="PF00248"/>
    </source>
</evidence>
<dbReference type="EMBL" id="HG724130">
    <property type="protein sequence ID" value="CDJ67177.1"/>
    <property type="molecule type" value="Genomic_DNA"/>
</dbReference>
<dbReference type="AlphaFoldDB" id="U6MSJ7"/>
<dbReference type="OrthoDB" id="2310150at2759"/>
<feature type="compositionally biased region" description="Basic and acidic residues" evidence="2">
    <location>
        <begin position="226"/>
        <end position="239"/>
    </location>
</feature>
<protein>
    <recommendedName>
        <fullName evidence="4">NADP-dependent oxidoreductase domain-containing protein</fullName>
    </recommendedName>
</protein>
<dbReference type="SUPFAM" id="SSF51430">
    <property type="entry name" value="NAD(P)-linked oxidoreductase"/>
    <property type="match status" value="1"/>
</dbReference>
<dbReference type="GeneID" id="25473356"/>
<name>U6MSJ7_9EIME</name>
<feature type="domain" description="NADP-dependent oxidoreductase" evidence="4">
    <location>
        <begin position="452"/>
        <end position="711"/>
    </location>
</feature>
<feature type="region of interest" description="Disordered" evidence="2">
    <location>
        <begin position="221"/>
        <end position="249"/>
    </location>
</feature>